<dbReference type="EMBL" id="AM849034">
    <property type="protein sequence ID" value="CAQ02530.1"/>
    <property type="molecule type" value="Genomic_DNA"/>
</dbReference>
<feature type="region of interest" description="Disordered" evidence="1">
    <location>
        <begin position="1"/>
        <end position="26"/>
    </location>
</feature>
<dbReference type="Proteomes" id="UP000001318">
    <property type="component" value="Chromosome"/>
</dbReference>
<dbReference type="KEGG" id="cms:CMS2450"/>
<dbReference type="HOGENOM" id="CLU_151184_0_0_11"/>
<sequence length="141" mass="15971">MNDRRRNRSRPQASATELPYDEPKNTDGSHPVFCLKHLHRDFDLKESAMTKEAKAAFAESLQSLSGLTWKDLRRAPKHGLGFEKLPTTKLRMTMPDAFSESSEVFVFRYSGKLPMAGVRAGATFHILAIERQYGDLYNHGS</sequence>
<dbReference type="eggNOG" id="ENOG5032WCW">
    <property type="taxonomic scope" value="Bacteria"/>
</dbReference>
<evidence type="ECO:0000313" key="3">
    <source>
        <dbReference type="Proteomes" id="UP000001318"/>
    </source>
</evidence>
<name>B0RH54_CLASE</name>
<proteinExistence type="predicted"/>
<gene>
    <name evidence="2" type="ordered locus">CMS2450</name>
</gene>
<reference evidence="2 3" key="1">
    <citation type="journal article" date="2008" name="J. Bacteriol.">
        <title>Genome of the actinomycete plant pathogen Clavibacter michiganensis subsp. sepedonicus suggests recent niche adaptation.</title>
        <authorList>
            <person name="Bentley S.D."/>
            <person name="Corton C."/>
            <person name="Brown S.E."/>
            <person name="Barron A."/>
            <person name="Clark L."/>
            <person name="Doggett J."/>
            <person name="Harris B."/>
            <person name="Ormond D."/>
            <person name="Quail M.A."/>
            <person name="May G."/>
            <person name="Francis D."/>
            <person name="Knudson D."/>
            <person name="Parkhill J."/>
            <person name="Ishimaru C.A."/>
        </authorList>
    </citation>
    <scope>NUCLEOTIDE SEQUENCE [LARGE SCALE GENOMIC DNA]</scope>
    <source>
        <strain evidence="3">ATCC 33113 / DSM 20744 / JCM 9667 / LMG 2889 / ICMP 2535 / C-1</strain>
    </source>
</reference>
<accession>B0RH54</accession>
<evidence type="ECO:0000256" key="1">
    <source>
        <dbReference type="SAM" id="MobiDB-lite"/>
    </source>
</evidence>
<dbReference type="AlphaFoldDB" id="B0RH54"/>
<protein>
    <submittedName>
        <fullName evidence="2">Uncharacterized protein</fullName>
    </submittedName>
</protein>
<keyword evidence="3" id="KW-1185">Reference proteome</keyword>
<evidence type="ECO:0000313" key="2">
    <source>
        <dbReference type="EMBL" id="CAQ02530.1"/>
    </source>
</evidence>
<organism evidence="2 3">
    <name type="scientific">Clavibacter sepedonicus</name>
    <name type="common">Clavibacter michiganensis subsp. sepedonicus</name>
    <dbReference type="NCBI Taxonomy" id="31964"/>
    <lineage>
        <taxon>Bacteria</taxon>
        <taxon>Bacillati</taxon>
        <taxon>Actinomycetota</taxon>
        <taxon>Actinomycetes</taxon>
        <taxon>Micrococcales</taxon>
        <taxon>Microbacteriaceae</taxon>
        <taxon>Clavibacter</taxon>
    </lineage>
</organism>